<dbReference type="SUPFAM" id="SSF51735">
    <property type="entry name" value="NAD(P)-binding Rossmann-fold domains"/>
    <property type="match status" value="1"/>
</dbReference>
<gene>
    <name evidence="5" type="ORF">GGQ92_000874</name>
</gene>
<comment type="caution">
    <text evidence="5">The sequence shown here is derived from an EMBL/GenBank/DDBJ whole genome shotgun (WGS) entry which is preliminary data.</text>
</comment>
<dbReference type="PRINTS" id="PR00081">
    <property type="entry name" value="GDHRDH"/>
</dbReference>
<dbReference type="PROSITE" id="PS00061">
    <property type="entry name" value="ADH_SHORT"/>
    <property type="match status" value="1"/>
</dbReference>
<dbReference type="GO" id="GO:0008206">
    <property type="term" value="P:bile acid metabolic process"/>
    <property type="evidence" value="ECO:0007669"/>
    <property type="project" value="UniProtKB-ARBA"/>
</dbReference>
<proteinExistence type="inferred from homology"/>
<keyword evidence="6" id="KW-1185">Reference proteome</keyword>
<dbReference type="InterPro" id="IPR002347">
    <property type="entry name" value="SDR_fam"/>
</dbReference>
<evidence type="ECO:0000259" key="4">
    <source>
        <dbReference type="SMART" id="SM00822"/>
    </source>
</evidence>
<dbReference type="SMART" id="SM00822">
    <property type="entry name" value="PKS_KR"/>
    <property type="match status" value="1"/>
</dbReference>
<dbReference type="PANTHER" id="PTHR43976:SF16">
    <property type="entry name" value="SHORT-CHAIN DEHYDROGENASE_REDUCTASE FAMILY PROTEIN"/>
    <property type="match status" value="1"/>
</dbReference>
<dbReference type="PRINTS" id="PR00080">
    <property type="entry name" value="SDRFAMILY"/>
</dbReference>
<dbReference type="AlphaFoldDB" id="A0A841RKD5"/>
<dbReference type="NCBIfam" id="NF005372">
    <property type="entry name" value="PRK06914.1"/>
    <property type="match status" value="1"/>
</dbReference>
<dbReference type="EMBL" id="JACHON010000002">
    <property type="protein sequence ID" value="MBB6512093.1"/>
    <property type="molecule type" value="Genomic_DNA"/>
</dbReference>
<evidence type="ECO:0000313" key="5">
    <source>
        <dbReference type="EMBL" id="MBB6512093.1"/>
    </source>
</evidence>
<dbReference type="Pfam" id="PF00106">
    <property type="entry name" value="adh_short"/>
    <property type="match status" value="1"/>
</dbReference>
<evidence type="ECO:0000256" key="3">
    <source>
        <dbReference type="RuleBase" id="RU000363"/>
    </source>
</evidence>
<evidence type="ECO:0000256" key="2">
    <source>
        <dbReference type="ARBA" id="ARBA00023002"/>
    </source>
</evidence>
<reference evidence="5 6" key="1">
    <citation type="submission" date="2020-08" db="EMBL/GenBank/DDBJ databases">
        <title>Genomic Encyclopedia of Type Strains, Phase IV (KMG-IV): sequencing the most valuable type-strain genomes for metagenomic binning, comparative biology and taxonomic classification.</title>
        <authorList>
            <person name="Goeker M."/>
        </authorList>
    </citation>
    <scope>NUCLEOTIDE SEQUENCE [LARGE SCALE GENOMIC DNA]</scope>
    <source>
        <strain evidence="5 6">DSM 11805</strain>
    </source>
</reference>
<feature type="domain" description="Ketoreductase" evidence="4">
    <location>
        <begin position="2"/>
        <end position="183"/>
    </location>
</feature>
<evidence type="ECO:0000256" key="1">
    <source>
        <dbReference type="ARBA" id="ARBA00006484"/>
    </source>
</evidence>
<dbReference type="Gene3D" id="3.40.50.720">
    <property type="entry name" value="NAD(P)-binding Rossmann-like Domain"/>
    <property type="match status" value="1"/>
</dbReference>
<name>A0A841RKD5_9BACI</name>
<dbReference type="InterPro" id="IPR051911">
    <property type="entry name" value="SDR_oxidoreductase"/>
</dbReference>
<sequence length="274" mass="30491">MKIALVTGAGSGFGYLTALTLLEQGIHVIATMRTLQTADNLRKDAENKKIAERLTILQMDVTNSEQIENVRNYIDKEFKRLDVLVNNAGFCQGGFVSDLTYSNWKMQMDVNVDGTFQVTKQLIPLLERSEKAHIINISSVSGLIGLPGMSAYCSSKFALEGFSESLRIELLPKNIYVSLVEPGSYQTKIWEKGLAGIEPTDMEEDALKESVLRYARRAADGGANPQEVADLVAKISRLKKPKLRYPIGKGTKALYYAKKLVPWSLVERVVMKQL</sequence>
<dbReference type="InterPro" id="IPR020904">
    <property type="entry name" value="Sc_DH/Rdtase_CS"/>
</dbReference>
<organism evidence="5 6">
    <name type="scientific">Gracilibacillus halotolerans</name>
    <dbReference type="NCBI Taxonomy" id="74386"/>
    <lineage>
        <taxon>Bacteria</taxon>
        <taxon>Bacillati</taxon>
        <taxon>Bacillota</taxon>
        <taxon>Bacilli</taxon>
        <taxon>Bacillales</taxon>
        <taxon>Bacillaceae</taxon>
        <taxon>Gracilibacillus</taxon>
    </lineage>
</organism>
<dbReference type="CDD" id="cd05374">
    <property type="entry name" value="17beta-HSD-like_SDR_c"/>
    <property type="match status" value="1"/>
</dbReference>
<dbReference type="FunFam" id="3.40.50.720:FF:000084">
    <property type="entry name" value="Short-chain dehydrogenase reductase"/>
    <property type="match status" value="1"/>
</dbReference>
<dbReference type="GO" id="GO:0016491">
    <property type="term" value="F:oxidoreductase activity"/>
    <property type="evidence" value="ECO:0007669"/>
    <property type="project" value="UniProtKB-KW"/>
</dbReference>
<evidence type="ECO:0000313" key="6">
    <source>
        <dbReference type="Proteomes" id="UP000572212"/>
    </source>
</evidence>
<dbReference type="PANTHER" id="PTHR43976">
    <property type="entry name" value="SHORT CHAIN DEHYDROGENASE"/>
    <property type="match status" value="1"/>
</dbReference>
<dbReference type="InterPro" id="IPR057326">
    <property type="entry name" value="KR_dom"/>
</dbReference>
<protein>
    <submittedName>
        <fullName evidence="5">NAD(P)-dependent dehydrogenase (Short-subunit alcohol dehydrogenase family)</fullName>
    </submittedName>
</protein>
<dbReference type="RefSeq" id="WP_184244983.1">
    <property type="nucleotide sequence ID" value="NZ_BAAACU010000002.1"/>
</dbReference>
<accession>A0A841RKD5</accession>
<keyword evidence="2" id="KW-0560">Oxidoreductase</keyword>
<comment type="similarity">
    <text evidence="1 3">Belongs to the short-chain dehydrogenases/reductases (SDR) family.</text>
</comment>
<dbReference type="InterPro" id="IPR036291">
    <property type="entry name" value="NAD(P)-bd_dom_sf"/>
</dbReference>
<dbReference type="Proteomes" id="UP000572212">
    <property type="component" value="Unassembled WGS sequence"/>
</dbReference>